<dbReference type="Gene3D" id="1.10.3730.20">
    <property type="match status" value="1"/>
</dbReference>
<feature type="transmembrane region" description="Helical" evidence="6">
    <location>
        <begin position="222"/>
        <end position="248"/>
    </location>
</feature>
<dbReference type="RefSeq" id="WP_288185792.1">
    <property type="nucleotide sequence ID" value="NZ_LT608335.1"/>
</dbReference>
<feature type="transmembrane region" description="Helical" evidence="6">
    <location>
        <begin position="137"/>
        <end position="155"/>
    </location>
</feature>
<name>A0A212M0S3_9FIRM</name>
<dbReference type="AlphaFoldDB" id="A0A212M0S3"/>
<feature type="transmembrane region" description="Helical" evidence="6">
    <location>
        <begin position="20"/>
        <end position="40"/>
    </location>
</feature>
<feature type="transmembrane region" description="Helical" evidence="6">
    <location>
        <begin position="167"/>
        <end position="186"/>
    </location>
</feature>
<evidence type="ECO:0000256" key="5">
    <source>
        <dbReference type="ARBA" id="ARBA00023136"/>
    </source>
</evidence>
<comment type="subcellular location">
    <subcellularLocation>
        <location evidence="1">Membrane</location>
        <topology evidence="1">Multi-pass membrane protein</topology>
    </subcellularLocation>
</comment>
<evidence type="ECO:0000256" key="1">
    <source>
        <dbReference type="ARBA" id="ARBA00004141"/>
    </source>
</evidence>
<feature type="transmembrane region" description="Helical" evidence="6">
    <location>
        <begin position="198"/>
        <end position="216"/>
    </location>
</feature>
<accession>A0A212M0S3</accession>
<evidence type="ECO:0000256" key="3">
    <source>
        <dbReference type="ARBA" id="ARBA00022692"/>
    </source>
</evidence>
<sequence length="324" mass="35794">MQENTSKIRQKVSLRDNQYIMANLLLLITVLFWGVSYVSIKITVAEVPPVTMALIRFAIASVLLVWLLNRFEPGAKVARADIPRMVLAGCLGITLYFYFENIGVKLTTVVNASLIVTIIPILAICLDILFFGARVSVLKLVGIAIAIVGMYFSVTANGQLDFNSANFIGNLFVLGAMLSWTFYTLVAKSLQNKYSGMCMITYQTVIGTILLLPLSLTEINEWQVFSLTAMGHILFLAVFCSVVCYLLYMYALKHLDVAITTLYLNLVPVAGVLGGYLVLGERVLPIQLAGGAVTLLAIWVMNFERSRQAVKTDEFIHTAKEKQA</sequence>
<dbReference type="SUPFAM" id="SSF103481">
    <property type="entry name" value="Multidrug resistance efflux transporter EmrE"/>
    <property type="match status" value="2"/>
</dbReference>
<feature type="domain" description="EamA" evidence="7">
    <location>
        <begin position="22"/>
        <end position="154"/>
    </location>
</feature>
<dbReference type="InterPro" id="IPR037185">
    <property type="entry name" value="EmrE-like"/>
</dbReference>
<dbReference type="Pfam" id="PF00892">
    <property type="entry name" value="EamA"/>
    <property type="match status" value="2"/>
</dbReference>
<dbReference type="InterPro" id="IPR000620">
    <property type="entry name" value="EamA_dom"/>
</dbReference>
<feature type="transmembrane region" description="Helical" evidence="6">
    <location>
        <begin position="111"/>
        <end position="130"/>
    </location>
</feature>
<feature type="transmembrane region" description="Helical" evidence="6">
    <location>
        <begin position="52"/>
        <end position="69"/>
    </location>
</feature>
<evidence type="ECO:0000256" key="4">
    <source>
        <dbReference type="ARBA" id="ARBA00022989"/>
    </source>
</evidence>
<dbReference type="GO" id="GO:0016020">
    <property type="term" value="C:membrane"/>
    <property type="evidence" value="ECO:0007669"/>
    <property type="project" value="UniProtKB-SubCell"/>
</dbReference>
<feature type="transmembrane region" description="Helical" evidence="6">
    <location>
        <begin position="255"/>
        <end position="278"/>
    </location>
</feature>
<evidence type="ECO:0000256" key="2">
    <source>
        <dbReference type="ARBA" id="ARBA00007362"/>
    </source>
</evidence>
<protein>
    <submittedName>
        <fullName evidence="8">DMT(Drug/metabolite transporter) superfamily permease</fullName>
    </submittedName>
</protein>
<keyword evidence="4 6" id="KW-1133">Transmembrane helix</keyword>
<organism evidence="8">
    <name type="scientific">uncultured Sporomusa sp</name>
    <dbReference type="NCBI Taxonomy" id="307249"/>
    <lineage>
        <taxon>Bacteria</taxon>
        <taxon>Bacillati</taxon>
        <taxon>Bacillota</taxon>
        <taxon>Negativicutes</taxon>
        <taxon>Selenomonadales</taxon>
        <taxon>Sporomusaceae</taxon>
        <taxon>Sporomusa</taxon>
        <taxon>environmental samples</taxon>
    </lineage>
</organism>
<feature type="transmembrane region" description="Helical" evidence="6">
    <location>
        <begin position="284"/>
        <end position="301"/>
    </location>
</feature>
<dbReference type="PANTHER" id="PTHR32322:SF2">
    <property type="entry name" value="EAMA DOMAIN-CONTAINING PROTEIN"/>
    <property type="match status" value="1"/>
</dbReference>
<proteinExistence type="inferred from homology"/>
<evidence type="ECO:0000313" key="8">
    <source>
        <dbReference type="EMBL" id="SCM83327.1"/>
    </source>
</evidence>
<evidence type="ECO:0000259" key="7">
    <source>
        <dbReference type="Pfam" id="PF00892"/>
    </source>
</evidence>
<comment type="similarity">
    <text evidence="2">Belongs to the EamA transporter family.</text>
</comment>
<dbReference type="EMBL" id="FMJE01000007">
    <property type="protein sequence ID" value="SCM83327.1"/>
    <property type="molecule type" value="Genomic_DNA"/>
</dbReference>
<dbReference type="InterPro" id="IPR050638">
    <property type="entry name" value="AA-Vitamin_Transporters"/>
</dbReference>
<keyword evidence="3 6" id="KW-0812">Transmembrane</keyword>
<gene>
    <name evidence="8" type="ORF">KL86SPO_70185</name>
</gene>
<evidence type="ECO:0000256" key="6">
    <source>
        <dbReference type="SAM" id="Phobius"/>
    </source>
</evidence>
<feature type="domain" description="EamA" evidence="7">
    <location>
        <begin position="168"/>
        <end position="302"/>
    </location>
</feature>
<feature type="transmembrane region" description="Helical" evidence="6">
    <location>
        <begin position="81"/>
        <end position="99"/>
    </location>
</feature>
<reference evidence="8" key="1">
    <citation type="submission" date="2016-08" db="EMBL/GenBank/DDBJ databases">
        <authorList>
            <person name="Seilhamer J.J."/>
        </authorList>
    </citation>
    <scope>NUCLEOTIDE SEQUENCE</scope>
    <source>
        <strain evidence="8">86</strain>
    </source>
</reference>
<keyword evidence="5 6" id="KW-0472">Membrane</keyword>
<dbReference type="PANTHER" id="PTHR32322">
    <property type="entry name" value="INNER MEMBRANE TRANSPORTER"/>
    <property type="match status" value="1"/>
</dbReference>